<dbReference type="OrthoDB" id="9762795at2"/>
<sequence>MKFSEFKYERININEVRNKIQKLIMNFNEMNSFEEQCTIINEINTIRDEFKTMQVLAELRKNLCINKDFYCEEINYYDEAEPILENLISDFYIALTNSKHKDKLRNKYGDKIFDLANQKMKCVSEEILEELQEEKRLVTEYVKLIESIKTIYEGEEFGRWDFEPLICCEDRNIRKSAYKAQTELFAKYEDEMQKLFDRFVKIRHKMALKMGYKNFVEMGYARMNRIGYNKEMIANFRKQILEYVVPLNVELIRRQGKRLGINFIKYYDESIFFKDGNPIIKGNSSFIVDKTLKMYEKLSKETNEFFKYMNNKELLDIEDRKNKEDGGFCEYMPKYKSPFIYAKYNGTMENFNEVIHEVGHAFQKYLCKDYDMPEYVSATEDISEIHSMSMEFLIEPWLEEFFDDGADKYKFLHMCSALFLLSYIASVDEFQHDIYENPEATFEDRNSMWRKIEKKYIPYRNYEDNEYLNKGAYWLRQSHIFWGPFYYIDYGLAQVVAFEFWSKSNINRQEAWSDYVNLCKAGGSLPFTEVLKVGNMKNPFEQGSIERIIKDIEEWILGIEKKL</sequence>
<comment type="caution">
    <text evidence="1">The sequence shown here is derived from an EMBL/GenBank/DDBJ whole genome shotgun (WGS) entry which is preliminary data.</text>
</comment>
<dbReference type="Gene3D" id="1.10.1370.30">
    <property type="match status" value="1"/>
</dbReference>
<dbReference type="InterPro" id="IPR045090">
    <property type="entry name" value="Pept_M3A_M3B"/>
</dbReference>
<evidence type="ECO:0000313" key="2">
    <source>
        <dbReference type="Proteomes" id="UP000031366"/>
    </source>
</evidence>
<dbReference type="PANTHER" id="PTHR11804">
    <property type="entry name" value="PROTEASE M3 THIMET OLIGOPEPTIDASE-RELATED"/>
    <property type="match status" value="1"/>
</dbReference>
<protein>
    <submittedName>
        <fullName evidence="1">Oligopeptidase</fullName>
    </submittedName>
</protein>
<dbReference type="CDD" id="cd09606">
    <property type="entry name" value="M3B_PepF"/>
    <property type="match status" value="1"/>
</dbReference>
<dbReference type="GO" id="GO:0004222">
    <property type="term" value="F:metalloendopeptidase activity"/>
    <property type="evidence" value="ECO:0007669"/>
    <property type="project" value="InterPro"/>
</dbReference>
<dbReference type="InterPro" id="IPR011976">
    <property type="entry name" value="Pept_M3B_oligopep-rel"/>
</dbReference>
<accession>A0A0C1TUX2</accession>
<dbReference type="RefSeq" id="WP_039636005.1">
    <property type="nucleotide sequence ID" value="NZ_AYSO01000020.1"/>
</dbReference>
<gene>
    <name evidence="1" type="primary">pz-A</name>
    <name evidence="1" type="ORF">U732_263</name>
</gene>
<dbReference type="STRING" id="29341.RSJ17_04125"/>
<dbReference type="Proteomes" id="UP000031366">
    <property type="component" value="Unassembled WGS sequence"/>
</dbReference>
<dbReference type="SUPFAM" id="SSF55486">
    <property type="entry name" value="Metalloproteases ('zincins'), catalytic domain"/>
    <property type="match status" value="1"/>
</dbReference>
<proteinExistence type="predicted"/>
<organism evidence="1 2">
    <name type="scientific">Clostridium argentinense CDC 2741</name>
    <dbReference type="NCBI Taxonomy" id="1418104"/>
    <lineage>
        <taxon>Bacteria</taxon>
        <taxon>Bacillati</taxon>
        <taxon>Bacillota</taxon>
        <taxon>Clostridia</taxon>
        <taxon>Eubacteriales</taxon>
        <taxon>Clostridiaceae</taxon>
        <taxon>Clostridium</taxon>
    </lineage>
</organism>
<name>A0A0C1TUX2_9CLOT</name>
<dbReference type="AlphaFoldDB" id="A0A0C1TUX2"/>
<dbReference type="PANTHER" id="PTHR11804:SF28">
    <property type="entry name" value="OLIGOENDOPEPTIDASE F"/>
    <property type="match status" value="1"/>
</dbReference>
<evidence type="ECO:0000313" key="1">
    <source>
        <dbReference type="EMBL" id="KIE44529.1"/>
    </source>
</evidence>
<dbReference type="GO" id="GO:0006508">
    <property type="term" value="P:proteolysis"/>
    <property type="evidence" value="ECO:0007669"/>
    <property type="project" value="InterPro"/>
</dbReference>
<dbReference type="EMBL" id="AYSO01000020">
    <property type="protein sequence ID" value="KIE44529.1"/>
    <property type="molecule type" value="Genomic_DNA"/>
</dbReference>
<dbReference type="GO" id="GO:0006518">
    <property type="term" value="P:peptide metabolic process"/>
    <property type="evidence" value="ECO:0007669"/>
    <property type="project" value="TreeGrafter"/>
</dbReference>
<keyword evidence="2" id="KW-1185">Reference proteome</keyword>
<dbReference type="NCBIfam" id="TIGR02289">
    <property type="entry name" value="M3_not_pepF"/>
    <property type="match status" value="1"/>
</dbReference>
<reference evidence="1 2" key="1">
    <citation type="journal article" date="2015" name="Infect. Genet. Evol.">
        <title>Genomic sequences of six botulinum neurotoxin-producing strains representing three clostridial species illustrate the mobility and diversity of botulinum neurotoxin genes.</title>
        <authorList>
            <person name="Smith T.J."/>
            <person name="Hill K.K."/>
            <person name="Xie G."/>
            <person name="Foley B.T."/>
            <person name="Williamson C.H."/>
            <person name="Foster J.T."/>
            <person name="Johnson S.L."/>
            <person name="Chertkov O."/>
            <person name="Teshima H."/>
            <person name="Gibbons H.S."/>
            <person name="Johnsky L.A."/>
            <person name="Karavis M.A."/>
            <person name="Smith L.A."/>
        </authorList>
    </citation>
    <scope>NUCLEOTIDE SEQUENCE [LARGE SCALE GENOMIC DNA]</scope>
    <source>
        <strain evidence="1 2">CDC 2741</strain>
    </source>
</reference>